<accession>A0A3M2LRI4</accession>
<comment type="caution">
    <text evidence="1">The sequence shown here is derived from an EMBL/GenBank/DDBJ whole genome shotgun (WGS) entry which is preliminary data.</text>
</comment>
<evidence type="ECO:0000313" key="2">
    <source>
        <dbReference type="Proteomes" id="UP000282674"/>
    </source>
</evidence>
<reference evidence="1 2" key="1">
    <citation type="submission" date="2018-10" db="EMBL/GenBank/DDBJ databases">
        <title>Isolation from soil.</title>
        <authorList>
            <person name="Hu J."/>
        </authorList>
    </citation>
    <scope>NUCLEOTIDE SEQUENCE [LARGE SCALE GENOMIC DNA]</scope>
    <source>
        <strain evidence="1 2">NEAU-Ht49</strain>
    </source>
</reference>
<sequence length="88" mass="9740">MLYQEMHPWHDHLGKLLLSVNGHAFLELVNRRVPEIRRTVRASVANASDGGQDVAFLTDCYGEIPGDTLAEKATVLARTLRVDLTGVL</sequence>
<dbReference type="EMBL" id="RFFG01000066">
    <property type="protein sequence ID" value="RMI39500.1"/>
    <property type="molecule type" value="Genomic_DNA"/>
</dbReference>
<dbReference type="AlphaFoldDB" id="A0A3M2LRI4"/>
<proteinExistence type="predicted"/>
<gene>
    <name evidence="1" type="ORF">EBO15_29515</name>
</gene>
<keyword evidence="2" id="KW-1185">Reference proteome</keyword>
<protein>
    <submittedName>
        <fullName evidence="1">Uncharacterized protein</fullName>
    </submittedName>
</protein>
<evidence type="ECO:0000313" key="1">
    <source>
        <dbReference type="EMBL" id="RMI39500.1"/>
    </source>
</evidence>
<organism evidence="1 2">
    <name type="scientific">Actinomadura harenae</name>
    <dbReference type="NCBI Taxonomy" id="2483351"/>
    <lineage>
        <taxon>Bacteria</taxon>
        <taxon>Bacillati</taxon>
        <taxon>Actinomycetota</taxon>
        <taxon>Actinomycetes</taxon>
        <taxon>Streptosporangiales</taxon>
        <taxon>Thermomonosporaceae</taxon>
        <taxon>Actinomadura</taxon>
    </lineage>
</organism>
<name>A0A3M2LRI4_9ACTN</name>
<dbReference type="Proteomes" id="UP000282674">
    <property type="component" value="Unassembled WGS sequence"/>
</dbReference>